<reference evidence="6 7" key="1">
    <citation type="journal article" date="2013" name="Genome Biol. Evol.">
        <title>Complete genomes of two dipteran-associated spiroplasmas provided insights into the origin, dynamics, and impacts of viral invasion in spiroplasma.</title>
        <authorList>
            <person name="Ku C."/>
            <person name="Lo W.S."/>
            <person name="Chen L.L."/>
            <person name="Kuo C.H."/>
        </authorList>
    </citation>
    <scope>NUCLEOTIDE SEQUENCE [LARGE SCALE GENOMIC DNA]</scope>
    <source>
        <strain evidence="6">EA-1</strain>
    </source>
</reference>
<dbReference type="GO" id="GO:0004559">
    <property type="term" value="F:alpha-mannosidase activity"/>
    <property type="evidence" value="ECO:0007669"/>
    <property type="project" value="InterPro"/>
</dbReference>
<dbReference type="InterPro" id="IPR000602">
    <property type="entry name" value="Glyco_hydro_38_N"/>
</dbReference>
<keyword evidence="7" id="KW-1185">Reference proteome</keyword>
<name>R4U723_9MOLU</name>
<proteinExistence type="inferred from homology"/>
<dbReference type="eggNOG" id="COG0383">
    <property type="taxonomic scope" value="Bacteria"/>
</dbReference>
<dbReference type="GO" id="GO:0046872">
    <property type="term" value="F:metal ion binding"/>
    <property type="evidence" value="ECO:0007669"/>
    <property type="project" value="UniProtKB-KW"/>
</dbReference>
<dbReference type="Pfam" id="PF01074">
    <property type="entry name" value="Glyco_hydro_38N"/>
    <property type="match status" value="1"/>
</dbReference>
<dbReference type="Gene3D" id="2.70.98.30">
    <property type="entry name" value="Golgi alpha-mannosidase II, domain 4"/>
    <property type="match status" value="1"/>
</dbReference>
<dbReference type="EMBL" id="CP005078">
    <property type="protein sequence ID" value="AGM26443.1"/>
    <property type="molecule type" value="Genomic_DNA"/>
</dbReference>
<dbReference type="InterPro" id="IPR011330">
    <property type="entry name" value="Glyco_hydro/deAcase_b/a-brl"/>
</dbReference>
<dbReference type="GO" id="GO:0030246">
    <property type="term" value="F:carbohydrate binding"/>
    <property type="evidence" value="ECO:0007669"/>
    <property type="project" value="InterPro"/>
</dbReference>
<evidence type="ECO:0000256" key="2">
    <source>
        <dbReference type="ARBA" id="ARBA00022723"/>
    </source>
</evidence>
<dbReference type="Gene3D" id="3.20.110.10">
    <property type="entry name" value="Glycoside hydrolase 38, N terminal domain"/>
    <property type="match status" value="1"/>
</dbReference>
<dbReference type="SMART" id="SM00872">
    <property type="entry name" value="Alpha-mann_mid"/>
    <property type="match status" value="1"/>
</dbReference>
<evidence type="ECO:0000256" key="4">
    <source>
        <dbReference type="ARBA" id="ARBA00023295"/>
    </source>
</evidence>
<evidence type="ECO:0000313" key="7">
    <source>
        <dbReference type="Proteomes" id="UP000013963"/>
    </source>
</evidence>
<accession>R4U723</accession>
<sequence length="899" mass="104818">MKKWTITVVPHTHWDKEWYFTKQDSDVFLSANLLEYLKLYRQNPNCFSFTYDGQTSIIEDYLTYFKDDNNAILFKALATKKLIVGPWYTQPDFFNLTSESIVRNLLLGITLVENYHGQYLTTAYVPDSFGHTSQMPQIYRQFGLDQFIYWRGARPADLEEGTIHWWEGLDGTKILAYNFYFGYWVMGSHFPYQRLTNENLATEAQLFLTSFSDILNTLKAKTKVTNNILLPFGGDQAPISKLLAEFIDKLNDLDQEHAWKLADYDEYFADNQFTNLATVKGELKSPAFARVHKTIGSQRVDLKIKTKAVEYRLYNAFEPLATYYHMMGGTYPAELIREVLKLLTTSQAHDSLGGCNSDETNRDIANRLDRANDLIASSITKLLKTYSYYHQLKNEEFLVFNPRITENQNKQHYEVALFTKTKKFAINHTTNEPVNFVLLEQNYCDGGYDVVATNNGEKHVLREGFYQNKVLLLDLNLPLFTISKFKITKAPNYHNRLGNAATLKTNHWEFTINPDGSLDIYDLKTKRLYQKQFLLEADHDMGDSYDYSPSRQQPGPVSQLFKTKYDFQQYQDYYQLVLNNTYLVPSHEQGKMIKQQFELKFAINNTDFIELEITTKNVAREIRWRINATAPFITNNSYANQAYGTIERPVILREDLKNWEKEQWKEKPVAIETNESFVYLTDDIIKVGYLTRGNNEYEVVNDDHYSTLWITLFRSVPFLGRNNLINRPGRASGVNEIAVNTPDAQLLTTLTFNLQWFVSTDNNLWNKAEQENTPVLFYQQQSYNSVYQHADRFLLANLEELDLARECDLKLFENPNFVIKAVKKSERNNAIIVRGFNASCTEIKFSFENLPEKIQQINKVNLLEKESETNIKNDSLKKYQIQTYEIILKEERNNAKRII</sequence>
<keyword evidence="3" id="KW-0378">Hydrolase</keyword>
<feature type="domain" description="Glycoside hydrolase family 38 central" evidence="5">
    <location>
        <begin position="290"/>
        <end position="368"/>
    </location>
</feature>
<dbReference type="PANTHER" id="PTHR46017">
    <property type="entry name" value="ALPHA-MANNOSIDASE 2C1"/>
    <property type="match status" value="1"/>
</dbReference>
<dbReference type="RefSeq" id="WP_016341083.1">
    <property type="nucleotide sequence ID" value="NC_021284.1"/>
</dbReference>
<dbReference type="GO" id="GO:0009313">
    <property type="term" value="P:oligosaccharide catabolic process"/>
    <property type="evidence" value="ECO:0007669"/>
    <property type="project" value="TreeGrafter"/>
</dbReference>
<keyword evidence="4" id="KW-0326">Glycosidase</keyword>
<dbReference type="Gene3D" id="2.60.40.2220">
    <property type="match status" value="1"/>
</dbReference>
<dbReference type="GO" id="GO:0006013">
    <property type="term" value="P:mannose metabolic process"/>
    <property type="evidence" value="ECO:0007669"/>
    <property type="project" value="InterPro"/>
</dbReference>
<organism evidence="6 7">
    <name type="scientific">Spiroplasma syrphidicola EA-1</name>
    <dbReference type="NCBI Taxonomy" id="1276229"/>
    <lineage>
        <taxon>Bacteria</taxon>
        <taxon>Bacillati</taxon>
        <taxon>Mycoplasmatota</taxon>
        <taxon>Mollicutes</taxon>
        <taxon>Entomoplasmatales</taxon>
        <taxon>Spiroplasmataceae</taxon>
        <taxon>Spiroplasma</taxon>
    </lineage>
</organism>
<dbReference type="Proteomes" id="UP000013963">
    <property type="component" value="Chromosome"/>
</dbReference>
<evidence type="ECO:0000313" key="6">
    <source>
        <dbReference type="EMBL" id="AGM26443.1"/>
    </source>
</evidence>
<dbReference type="InterPro" id="IPR028995">
    <property type="entry name" value="Glyco_hydro_57/38_cen_sf"/>
</dbReference>
<dbReference type="InterPro" id="IPR011013">
    <property type="entry name" value="Gal_mutarotase_sf_dom"/>
</dbReference>
<evidence type="ECO:0000256" key="3">
    <source>
        <dbReference type="ARBA" id="ARBA00022801"/>
    </source>
</evidence>
<evidence type="ECO:0000256" key="1">
    <source>
        <dbReference type="ARBA" id="ARBA00009792"/>
    </source>
</evidence>
<protein>
    <submittedName>
        <fullName evidence="6">Alpha-mannosidase</fullName>
    </submittedName>
</protein>
<gene>
    <name evidence="6" type="ORF">SSYRP_v1c08540</name>
</gene>
<dbReference type="SUPFAM" id="SSF88688">
    <property type="entry name" value="Families 57/38 glycoside transferase middle domain"/>
    <property type="match status" value="1"/>
</dbReference>
<dbReference type="AlphaFoldDB" id="R4U723"/>
<dbReference type="STRING" id="1276229.SSYRP_v1c08540"/>
<keyword evidence="2" id="KW-0479">Metal-binding</keyword>
<comment type="similarity">
    <text evidence="1">Belongs to the glycosyl hydrolase 38 family.</text>
</comment>
<dbReference type="HOGENOM" id="CLU_003442_2_1_14"/>
<dbReference type="OrthoDB" id="9772207at2"/>
<dbReference type="PATRIC" id="fig|1276229.3.peg.849"/>
<dbReference type="SUPFAM" id="SSF74650">
    <property type="entry name" value="Galactose mutarotase-like"/>
    <property type="match status" value="1"/>
</dbReference>
<evidence type="ECO:0000259" key="5">
    <source>
        <dbReference type="SMART" id="SM00872"/>
    </source>
</evidence>
<dbReference type="Gene3D" id="1.20.1270.50">
    <property type="entry name" value="Glycoside hydrolase family 38, central domain"/>
    <property type="match status" value="1"/>
</dbReference>
<dbReference type="Pfam" id="PF17677">
    <property type="entry name" value="Glyco_hydro38C2"/>
    <property type="match status" value="1"/>
</dbReference>
<dbReference type="InterPro" id="IPR041147">
    <property type="entry name" value="GH38_C"/>
</dbReference>
<dbReference type="InterPro" id="IPR015341">
    <property type="entry name" value="Glyco_hydro_38_cen"/>
</dbReference>
<dbReference type="KEGG" id="ssyr:SSYRP_v1c08540"/>
<dbReference type="PANTHER" id="PTHR46017:SF2">
    <property type="entry name" value="MANNOSYLGLYCERATE HYDROLASE"/>
    <property type="match status" value="1"/>
</dbReference>
<dbReference type="InterPro" id="IPR037094">
    <property type="entry name" value="Glyco_hydro_38_cen_sf"/>
</dbReference>
<dbReference type="SUPFAM" id="SSF88713">
    <property type="entry name" value="Glycoside hydrolase/deacetylase"/>
    <property type="match status" value="1"/>
</dbReference>
<dbReference type="InterPro" id="IPR027291">
    <property type="entry name" value="Glyco_hydro_38_N_sf"/>
</dbReference>